<dbReference type="GO" id="GO:0012505">
    <property type="term" value="C:endomembrane system"/>
    <property type="evidence" value="ECO:0007669"/>
    <property type="project" value="UniProtKB-SubCell"/>
</dbReference>
<dbReference type="GO" id="GO:0015369">
    <property type="term" value="F:calcium:proton antiporter activity"/>
    <property type="evidence" value="ECO:0007669"/>
    <property type="project" value="TreeGrafter"/>
</dbReference>
<reference evidence="9" key="1">
    <citation type="submission" date="2021-02" db="EMBL/GenBank/DDBJ databases">
        <authorList>
            <person name="Nieuwenhuis M."/>
            <person name="Van De Peppel L.J.J."/>
        </authorList>
    </citation>
    <scope>NUCLEOTIDE SEQUENCE</scope>
    <source>
        <strain evidence="9">D49</strain>
    </source>
</reference>
<feature type="transmembrane region" description="Helical" evidence="7">
    <location>
        <begin position="163"/>
        <end position="184"/>
    </location>
</feature>
<reference evidence="9" key="2">
    <citation type="submission" date="2021-10" db="EMBL/GenBank/DDBJ databases">
        <title>Phylogenomics reveals ancestral predisposition of the termite-cultivated fungus Termitomyces towards a domesticated lifestyle.</title>
        <authorList>
            <person name="Auxier B."/>
            <person name="Grum-Grzhimaylo A."/>
            <person name="Cardenas M.E."/>
            <person name="Lodge J.D."/>
            <person name="Laessoe T."/>
            <person name="Pedersen O."/>
            <person name="Smith M.E."/>
            <person name="Kuyper T.W."/>
            <person name="Franco-Molano E.A."/>
            <person name="Baroni T.J."/>
            <person name="Aanen D.K."/>
        </authorList>
    </citation>
    <scope>NUCLEOTIDE SEQUENCE</scope>
    <source>
        <strain evidence="9">D49</strain>
    </source>
</reference>
<sequence>MSRGTAIILLIVYICSRIFLHNPPGEGFDDEAPTAMIEHEKKLGNKEPKANQWVLIVVLLASIAIMATTTEWLVESIEFVREAGNINDEWFGMFLLPIISWAAHAFVAIVYFIRYMFKHFFKEPAPSGELAKGRAIDLSIQFTLFWMPFMVLLGWWLKKPMSLLFDFFEVAILIGSCFLVNYVTADAKTNWAEGFSLVAFYCLIGLCAWFYDGQPEIRILLGGEVCDNVAEAIAVVASGVVVGAHT</sequence>
<evidence type="ECO:0000256" key="7">
    <source>
        <dbReference type="SAM" id="Phobius"/>
    </source>
</evidence>
<comment type="caution">
    <text evidence="9">The sequence shown here is derived from an EMBL/GenBank/DDBJ whole genome shotgun (WGS) entry which is preliminary data.</text>
</comment>
<comment type="subcellular location">
    <subcellularLocation>
        <location evidence="1">Endomembrane system</location>
        <topology evidence="1">Multi-pass membrane protein</topology>
    </subcellularLocation>
</comment>
<feature type="transmembrane region" description="Helical" evidence="7">
    <location>
        <begin position="191"/>
        <end position="211"/>
    </location>
</feature>
<dbReference type="GO" id="GO:0000329">
    <property type="term" value="C:fungal-type vacuole membrane"/>
    <property type="evidence" value="ECO:0007669"/>
    <property type="project" value="TreeGrafter"/>
</dbReference>
<dbReference type="PANTHER" id="PTHR31503">
    <property type="entry name" value="VACUOLAR CALCIUM ION TRANSPORTER"/>
    <property type="match status" value="1"/>
</dbReference>
<feature type="transmembrane region" description="Helical" evidence="7">
    <location>
        <begin position="53"/>
        <end position="74"/>
    </location>
</feature>
<evidence type="ECO:0000259" key="8">
    <source>
        <dbReference type="Pfam" id="PF01699"/>
    </source>
</evidence>
<keyword evidence="2" id="KW-0813">Transport</keyword>
<name>A0A9P7GUB1_9AGAR</name>
<gene>
    <name evidence="9" type="ORF">H0H81_002381</name>
</gene>
<dbReference type="PANTHER" id="PTHR31503:SF20">
    <property type="entry name" value="CA(2+)_H(+) EXCHANGER, PUTATIVE (EUROFUNG)-RELATED"/>
    <property type="match status" value="1"/>
</dbReference>
<protein>
    <recommendedName>
        <fullName evidence="8">Sodium/calcium exchanger membrane region domain-containing protein</fullName>
    </recommendedName>
</protein>
<evidence type="ECO:0000313" key="9">
    <source>
        <dbReference type="EMBL" id="KAG5653082.1"/>
    </source>
</evidence>
<keyword evidence="3 7" id="KW-0812">Transmembrane</keyword>
<dbReference type="Pfam" id="PF01699">
    <property type="entry name" value="Na_Ca_ex"/>
    <property type="match status" value="1"/>
</dbReference>
<dbReference type="InterPro" id="IPR004713">
    <property type="entry name" value="CaH_exchang"/>
</dbReference>
<dbReference type="InterPro" id="IPR004837">
    <property type="entry name" value="NaCa_Exmemb"/>
</dbReference>
<evidence type="ECO:0000256" key="5">
    <source>
        <dbReference type="ARBA" id="ARBA00023065"/>
    </source>
</evidence>
<organism evidence="9 10">
    <name type="scientific">Sphagnurus paluster</name>
    <dbReference type="NCBI Taxonomy" id="117069"/>
    <lineage>
        <taxon>Eukaryota</taxon>
        <taxon>Fungi</taxon>
        <taxon>Dikarya</taxon>
        <taxon>Basidiomycota</taxon>
        <taxon>Agaricomycotina</taxon>
        <taxon>Agaricomycetes</taxon>
        <taxon>Agaricomycetidae</taxon>
        <taxon>Agaricales</taxon>
        <taxon>Tricholomatineae</taxon>
        <taxon>Lyophyllaceae</taxon>
        <taxon>Sphagnurus</taxon>
    </lineage>
</organism>
<dbReference type="AlphaFoldDB" id="A0A9P7GUB1"/>
<evidence type="ECO:0000256" key="4">
    <source>
        <dbReference type="ARBA" id="ARBA00022989"/>
    </source>
</evidence>
<accession>A0A9P7GUB1</accession>
<proteinExistence type="predicted"/>
<evidence type="ECO:0000256" key="6">
    <source>
        <dbReference type="ARBA" id="ARBA00023136"/>
    </source>
</evidence>
<dbReference type="GO" id="GO:0006874">
    <property type="term" value="P:intracellular calcium ion homeostasis"/>
    <property type="evidence" value="ECO:0007669"/>
    <property type="project" value="TreeGrafter"/>
</dbReference>
<keyword evidence="10" id="KW-1185">Reference proteome</keyword>
<dbReference type="OrthoDB" id="1699231at2759"/>
<feature type="transmembrane region" description="Helical" evidence="7">
    <location>
        <begin position="94"/>
        <end position="117"/>
    </location>
</feature>
<evidence type="ECO:0000256" key="3">
    <source>
        <dbReference type="ARBA" id="ARBA00022692"/>
    </source>
</evidence>
<feature type="domain" description="Sodium/calcium exchanger membrane region" evidence="8">
    <location>
        <begin position="55"/>
        <end position="204"/>
    </location>
</feature>
<keyword evidence="6 7" id="KW-0472">Membrane</keyword>
<evidence type="ECO:0000256" key="2">
    <source>
        <dbReference type="ARBA" id="ARBA00022448"/>
    </source>
</evidence>
<dbReference type="EMBL" id="JABCKI010000076">
    <property type="protein sequence ID" value="KAG5653082.1"/>
    <property type="molecule type" value="Genomic_DNA"/>
</dbReference>
<evidence type="ECO:0000313" key="10">
    <source>
        <dbReference type="Proteomes" id="UP000717328"/>
    </source>
</evidence>
<evidence type="ECO:0000256" key="1">
    <source>
        <dbReference type="ARBA" id="ARBA00004127"/>
    </source>
</evidence>
<keyword evidence="5" id="KW-0406">Ion transport</keyword>
<dbReference type="Proteomes" id="UP000717328">
    <property type="component" value="Unassembled WGS sequence"/>
</dbReference>
<feature type="transmembrane region" description="Helical" evidence="7">
    <location>
        <begin position="138"/>
        <end position="157"/>
    </location>
</feature>
<keyword evidence="4 7" id="KW-1133">Transmembrane helix</keyword>